<gene>
    <name evidence="3" type="ORF">DM02DRAFT_599030</name>
</gene>
<organism evidence="3 4">
    <name type="scientific">Periconia macrospinosa</name>
    <dbReference type="NCBI Taxonomy" id="97972"/>
    <lineage>
        <taxon>Eukaryota</taxon>
        <taxon>Fungi</taxon>
        <taxon>Dikarya</taxon>
        <taxon>Ascomycota</taxon>
        <taxon>Pezizomycotina</taxon>
        <taxon>Dothideomycetes</taxon>
        <taxon>Pleosporomycetidae</taxon>
        <taxon>Pleosporales</taxon>
        <taxon>Massarineae</taxon>
        <taxon>Periconiaceae</taxon>
        <taxon>Periconia</taxon>
    </lineage>
</organism>
<feature type="region of interest" description="Disordered" evidence="1">
    <location>
        <begin position="233"/>
        <end position="278"/>
    </location>
</feature>
<sequence>MLGLNETPLRYLLLEASDIEPLMEKNSFKKGVGTDSLESFELARKWMSICENEHEHCCSIDPAVRPTRLLHIDSNNGTLRLCEGSEIPENVRYATLSHCWGGDVPGKLLKNNIGIWKTGILLKDVEKTFFDAAKIALELGLEFIWIDSFCIVQDSSEDWHNESIKMALVYGNSMCNIAATSSSNSSGGCFTPHHDNATEPVELVFGKNQGVPRDVEIISDGVEGELDLYEKEHVKDKKEQAESNDVKRQVNSDNEETEDELKLDQAKGDSSGGPDDEGSFYLSDIRHWSRRFQKQPLNQRAWVIQERLLSRRTLHYERGQLVWECNGLFASQRFPRGFGNDNIMYGTHAKPLRVPLNPSFRNSQEDEVPGQALREIWRPVVHSFTSTNITEPTDRLIALHGVGARIQSVCGWEYIAGMFVKNLQSQLCWAAVGDPYTARPGSTIAPSWSWVSANQPINMMPQWDVLESHRTGQGPKPKDLGEEYLCDIKGISRGTSPQEDSGHFSSAKLHVSGYLVSAEFLNPADVRSDAVKNWRAMFEKLKAAREQLSKVRPICTDFKFMEHNKTVLKRRAHPKYVPLVSGGVLITWDFLEELTPDTIHDLWFMPVYKVREYGSWVPATGYNIKTAIHGLLLQAGTMENGQRLFRRCGTFYEHRPWQEFWEHALSFPPIAGVDLVQKDKVPLPEKNDEGIFEKKFVKADAVWQYQITIC</sequence>
<protein>
    <submittedName>
        <fullName evidence="3">HET-domain-containing protein</fullName>
    </submittedName>
</protein>
<evidence type="ECO:0000256" key="1">
    <source>
        <dbReference type="SAM" id="MobiDB-lite"/>
    </source>
</evidence>
<dbReference type="Proteomes" id="UP000244855">
    <property type="component" value="Unassembled WGS sequence"/>
</dbReference>
<name>A0A2V1DEM6_9PLEO</name>
<dbReference type="STRING" id="97972.A0A2V1DEM6"/>
<evidence type="ECO:0000313" key="4">
    <source>
        <dbReference type="Proteomes" id="UP000244855"/>
    </source>
</evidence>
<feature type="compositionally biased region" description="Basic and acidic residues" evidence="1">
    <location>
        <begin position="233"/>
        <end position="250"/>
    </location>
</feature>
<evidence type="ECO:0000259" key="2">
    <source>
        <dbReference type="Pfam" id="PF06985"/>
    </source>
</evidence>
<dbReference type="OrthoDB" id="5362512at2759"/>
<dbReference type="EMBL" id="KZ805461">
    <property type="protein sequence ID" value="PVH96567.1"/>
    <property type="molecule type" value="Genomic_DNA"/>
</dbReference>
<evidence type="ECO:0000313" key="3">
    <source>
        <dbReference type="EMBL" id="PVH96567.1"/>
    </source>
</evidence>
<feature type="domain" description="Heterokaryon incompatibility" evidence="2">
    <location>
        <begin position="93"/>
        <end position="306"/>
    </location>
</feature>
<keyword evidence="4" id="KW-1185">Reference proteome</keyword>
<dbReference type="Pfam" id="PF06985">
    <property type="entry name" value="HET"/>
    <property type="match status" value="1"/>
</dbReference>
<proteinExistence type="predicted"/>
<dbReference type="PANTHER" id="PTHR33112:SF10">
    <property type="entry name" value="TOL"/>
    <property type="match status" value="1"/>
</dbReference>
<reference evidence="3 4" key="1">
    <citation type="journal article" date="2018" name="Sci. Rep.">
        <title>Comparative genomics provides insights into the lifestyle and reveals functional heterogeneity of dark septate endophytic fungi.</title>
        <authorList>
            <person name="Knapp D.G."/>
            <person name="Nemeth J.B."/>
            <person name="Barry K."/>
            <person name="Hainaut M."/>
            <person name="Henrissat B."/>
            <person name="Johnson J."/>
            <person name="Kuo A."/>
            <person name="Lim J.H.P."/>
            <person name="Lipzen A."/>
            <person name="Nolan M."/>
            <person name="Ohm R.A."/>
            <person name="Tamas L."/>
            <person name="Grigoriev I.V."/>
            <person name="Spatafora J.W."/>
            <person name="Nagy L.G."/>
            <person name="Kovacs G.M."/>
        </authorList>
    </citation>
    <scope>NUCLEOTIDE SEQUENCE [LARGE SCALE GENOMIC DNA]</scope>
    <source>
        <strain evidence="3 4">DSE2036</strain>
    </source>
</reference>
<accession>A0A2V1DEM6</accession>
<dbReference type="PANTHER" id="PTHR33112">
    <property type="entry name" value="DOMAIN PROTEIN, PUTATIVE-RELATED"/>
    <property type="match status" value="1"/>
</dbReference>
<dbReference type="InterPro" id="IPR010730">
    <property type="entry name" value="HET"/>
</dbReference>
<dbReference type="AlphaFoldDB" id="A0A2V1DEM6"/>